<proteinExistence type="predicted"/>
<feature type="signal peptide" evidence="1">
    <location>
        <begin position="1"/>
        <end position="25"/>
    </location>
</feature>
<sequence length="302" mass="33820">MRIINLCSKSVLTVSIFMISGLVAAHEGHSMPMLDSPSSTTASSDRLVINMDSADHSMRKMVPASVQSDSESSHQAHDHRTEHGAQVYAVATVDNKWLIDEDGGGALKSKLETRIGTDENKIFIKLHVDKHESQDAAFDAKVLYSRMILDFWDAQAGVRYRYEKVELDHNRQDSAAKLDGVIGLHGMAPYFFETDAYLYVGEDHFAGFSLETERDLLLTQKLIVKPYLELDVVFNDDSKYAQKTGLSGATAGLETRYEISKKIIPYLDVAYAYDKGNQHTDWQAESFSESGWVYGAGLRFKF</sequence>
<dbReference type="GO" id="GO:0006878">
    <property type="term" value="P:intracellular copper ion homeostasis"/>
    <property type="evidence" value="ECO:0007669"/>
    <property type="project" value="InterPro"/>
</dbReference>
<dbReference type="GO" id="GO:0009279">
    <property type="term" value="C:cell outer membrane"/>
    <property type="evidence" value="ECO:0007669"/>
    <property type="project" value="InterPro"/>
</dbReference>
<protein>
    <submittedName>
        <fullName evidence="2">Copper resistance protein CopB</fullName>
    </submittedName>
</protein>
<reference evidence="2 3" key="1">
    <citation type="submission" date="2017-04" db="EMBL/GenBank/DDBJ databases">
        <title>High diversity of culturable Acinetobacter species in natural soil and water ecosystems.</title>
        <authorList>
            <person name="Nemec A."/>
            <person name="Radolfova-Krizova L."/>
        </authorList>
    </citation>
    <scope>NUCLEOTIDE SEQUENCE [LARGE SCALE GENOMIC DNA]</scope>
    <source>
        <strain evidence="2 3">ANC 4999</strain>
    </source>
</reference>
<accession>A0A1Y3C785</accession>
<evidence type="ECO:0000256" key="1">
    <source>
        <dbReference type="SAM" id="SignalP"/>
    </source>
</evidence>
<dbReference type="RefSeq" id="WP_086204581.1">
    <property type="nucleotide sequence ID" value="NZ_NEGB01000011.1"/>
</dbReference>
<dbReference type="GO" id="GO:0005507">
    <property type="term" value="F:copper ion binding"/>
    <property type="evidence" value="ECO:0007669"/>
    <property type="project" value="InterPro"/>
</dbReference>
<gene>
    <name evidence="2" type="ORF">B9T28_13920</name>
</gene>
<organism evidence="2 3">
    <name type="scientific">Acinetobacter silvestris</name>
    <dbReference type="NCBI Taxonomy" id="1977882"/>
    <lineage>
        <taxon>Bacteria</taxon>
        <taxon>Pseudomonadati</taxon>
        <taxon>Pseudomonadota</taxon>
        <taxon>Gammaproteobacteria</taxon>
        <taxon>Moraxellales</taxon>
        <taxon>Moraxellaceae</taxon>
        <taxon>Acinetobacter</taxon>
    </lineage>
</organism>
<dbReference type="OrthoDB" id="9778934at2"/>
<dbReference type="InterPro" id="IPR036709">
    <property type="entry name" value="Autotransporte_beta_dom_sf"/>
</dbReference>
<dbReference type="Proteomes" id="UP000242765">
    <property type="component" value="Unassembled WGS sequence"/>
</dbReference>
<evidence type="ECO:0000313" key="3">
    <source>
        <dbReference type="Proteomes" id="UP000242765"/>
    </source>
</evidence>
<comment type="caution">
    <text evidence="2">The sequence shown here is derived from an EMBL/GenBank/DDBJ whole genome shotgun (WGS) entry which is preliminary data.</text>
</comment>
<evidence type="ECO:0000313" key="2">
    <source>
        <dbReference type="EMBL" id="OTG62908.1"/>
    </source>
</evidence>
<dbReference type="SUPFAM" id="SSF103515">
    <property type="entry name" value="Autotransporter"/>
    <property type="match status" value="1"/>
</dbReference>
<keyword evidence="1" id="KW-0732">Signal</keyword>
<dbReference type="InterPro" id="IPR007939">
    <property type="entry name" value="Cu-R_B_prcur"/>
</dbReference>
<name>A0A1Y3C785_9GAMM</name>
<dbReference type="EMBL" id="NEGB01000011">
    <property type="protein sequence ID" value="OTG62908.1"/>
    <property type="molecule type" value="Genomic_DNA"/>
</dbReference>
<dbReference type="AlphaFoldDB" id="A0A1Y3C785"/>
<keyword evidence="3" id="KW-1185">Reference proteome</keyword>
<dbReference type="Pfam" id="PF05275">
    <property type="entry name" value="CopB"/>
    <property type="match status" value="1"/>
</dbReference>
<feature type="chain" id="PRO_5012576264" evidence="1">
    <location>
        <begin position="26"/>
        <end position="302"/>
    </location>
</feature>
<dbReference type="STRING" id="1977882.B9T28_13920"/>